<feature type="domain" description="Extradiol ring-cleavage dioxygenase class III enzyme subunit B" evidence="6">
    <location>
        <begin position="34"/>
        <end position="245"/>
    </location>
</feature>
<keyword evidence="3" id="KW-0479">Metal-binding</keyword>
<accession>A0ABT5YMV1</accession>
<dbReference type="InterPro" id="IPR004183">
    <property type="entry name" value="Xdiol_dOase_suB"/>
</dbReference>
<dbReference type="RefSeq" id="WP_275822558.1">
    <property type="nucleotide sequence ID" value="NZ_JARHUD010000005.1"/>
</dbReference>
<dbReference type="Proteomes" id="UP001215503">
    <property type="component" value="Unassembled WGS sequence"/>
</dbReference>
<evidence type="ECO:0000256" key="4">
    <source>
        <dbReference type="ARBA" id="ARBA00022833"/>
    </source>
</evidence>
<keyword evidence="7" id="KW-0223">Dioxygenase</keyword>
<dbReference type="GO" id="GO:0051213">
    <property type="term" value="F:dioxygenase activity"/>
    <property type="evidence" value="ECO:0007669"/>
    <property type="project" value="UniProtKB-KW"/>
</dbReference>
<comment type="cofactor">
    <cofactor evidence="1">
        <name>Zn(2+)</name>
        <dbReference type="ChEBI" id="CHEBI:29105"/>
    </cofactor>
</comment>
<name>A0ABT5YMV1_9PROT</name>
<dbReference type="PIRSF" id="PIRSF006157">
    <property type="entry name" value="Doxgns_DODA"/>
    <property type="match status" value="1"/>
</dbReference>
<dbReference type="CDD" id="cd07363">
    <property type="entry name" value="45_DOPA_Dioxygenase"/>
    <property type="match status" value="1"/>
</dbReference>
<organism evidence="7 8">
    <name type="scientific">Aquibaculum arenosum</name>
    <dbReference type="NCBI Taxonomy" id="3032591"/>
    <lineage>
        <taxon>Bacteria</taxon>
        <taxon>Pseudomonadati</taxon>
        <taxon>Pseudomonadota</taxon>
        <taxon>Alphaproteobacteria</taxon>
        <taxon>Rhodospirillales</taxon>
        <taxon>Rhodovibrionaceae</taxon>
        <taxon>Aquibaculum</taxon>
    </lineage>
</organism>
<dbReference type="Pfam" id="PF02900">
    <property type="entry name" value="LigB"/>
    <property type="match status" value="1"/>
</dbReference>
<evidence type="ECO:0000256" key="2">
    <source>
        <dbReference type="ARBA" id="ARBA00007581"/>
    </source>
</evidence>
<dbReference type="SUPFAM" id="SSF53213">
    <property type="entry name" value="LigB-like"/>
    <property type="match status" value="1"/>
</dbReference>
<protein>
    <submittedName>
        <fullName evidence="7">Class III extradiol ring-cleavage dioxygenase</fullName>
    </submittedName>
</protein>
<dbReference type="EMBL" id="JARHUD010000005">
    <property type="protein sequence ID" value="MDF2096291.1"/>
    <property type="molecule type" value="Genomic_DNA"/>
</dbReference>
<keyword evidence="8" id="KW-1185">Reference proteome</keyword>
<comment type="similarity">
    <text evidence="2">Belongs to the DODA-type extradiol aromatic ring-opening dioxygenase family.</text>
</comment>
<dbReference type="Gene3D" id="3.40.830.10">
    <property type="entry name" value="LigB-like"/>
    <property type="match status" value="1"/>
</dbReference>
<evidence type="ECO:0000256" key="1">
    <source>
        <dbReference type="ARBA" id="ARBA00001947"/>
    </source>
</evidence>
<evidence type="ECO:0000256" key="3">
    <source>
        <dbReference type="ARBA" id="ARBA00022723"/>
    </source>
</evidence>
<proteinExistence type="inferred from homology"/>
<sequence length="256" mass="27794">MTRKLPSLFLSHGAPTLPLEEGATPAFLRTLGQNLPRPKAILIVSAHWEATVPSLGTAERPETIHDFYGFPDALYRLRYPAPGSRDLAEQAAALLGDGGLPPKAVADQGLDHGAWVPLLLMYPEADIPVVQLSLTRGQGAAHHHEIGRLLAPLREEGVLLVGSGGAVHNLRALSHSDRPAAWAQAFEDWLVESVTEDRRDSLLAWQDRGDARQAQPTDEHFLPLFFAMGAGQGAGRLLHRGFTYGNLSMAAFAWDQ</sequence>
<evidence type="ECO:0000313" key="7">
    <source>
        <dbReference type="EMBL" id="MDF2096291.1"/>
    </source>
</evidence>
<keyword evidence="4" id="KW-0862">Zinc</keyword>
<keyword evidence="5" id="KW-0560">Oxidoreductase</keyword>
<dbReference type="PANTHER" id="PTHR30096:SF0">
    <property type="entry name" value="4,5-DOPA DIOXYGENASE EXTRADIOL-LIKE PROTEIN"/>
    <property type="match status" value="1"/>
</dbReference>
<gene>
    <name evidence="7" type="ORF">P2G67_09920</name>
</gene>
<evidence type="ECO:0000256" key="5">
    <source>
        <dbReference type="ARBA" id="ARBA00023002"/>
    </source>
</evidence>
<comment type="caution">
    <text evidence="7">The sequence shown here is derived from an EMBL/GenBank/DDBJ whole genome shotgun (WGS) entry which is preliminary data.</text>
</comment>
<evidence type="ECO:0000313" key="8">
    <source>
        <dbReference type="Proteomes" id="UP001215503"/>
    </source>
</evidence>
<dbReference type="InterPro" id="IPR014436">
    <property type="entry name" value="Extradiol_dOase_DODA"/>
</dbReference>
<reference evidence="7 8" key="1">
    <citation type="submission" date="2023-03" db="EMBL/GenBank/DDBJ databases">
        <title>Fodinicurvata sp. CAU 1616 isolated from sea sendiment.</title>
        <authorList>
            <person name="Kim W."/>
        </authorList>
    </citation>
    <scope>NUCLEOTIDE SEQUENCE [LARGE SCALE GENOMIC DNA]</scope>
    <source>
        <strain evidence="7 8">CAU 1616</strain>
    </source>
</reference>
<evidence type="ECO:0000259" key="6">
    <source>
        <dbReference type="Pfam" id="PF02900"/>
    </source>
</evidence>
<dbReference type="PANTHER" id="PTHR30096">
    <property type="entry name" value="4,5-DOPA DIOXYGENASE EXTRADIOL-LIKE PROTEIN"/>
    <property type="match status" value="1"/>
</dbReference>